<dbReference type="GO" id="GO:0000706">
    <property type="term" value="P:meiotic DNA double-strand break processing"/>
    <property type="evidence" value="ECO:0007669"/>
    <property type="project" value="TreeGrafter"/>
</dbReference>
<dbReference type="AlphaFoldDB" id="A0A4T0HTN8"/>
<name>A0A4T0HTN8_WALIC</name>
<dbReference type="SUPFAM" id="SSF56726">
    <property type="entry name" value="DNA topoisomerase IV, alpha subunit"/>
    <property type="match status" value="1"/>
</dbReference>
<dbReference type="PROSITE" id="PS52041">
    <property type="entry name" value="TOPO_IIB"/>
    <property type="match status" value="1"/>
</dbReference>
<accession>A0A4T0HTN8</accession>
<dbReference type="EC" id="5.6.2.2" evidence="4"/>
<keyword evidence="7 10" id="KW-0799">Topoisomerase</keyword>
<dbReference type="Pfam" id="PF21180">
    <property type="entry name" value="TOP6A-Spo11_Toprim"/>
    <property type="match status" value="1"/>
</dbReference>
<dbReference type="Gene3D" id="3.40.1360.10">
    <property type="match status" value="1"/>
</dbReference>
<sequence length="424" mass="48505">MLVAGDEDITQQLGAHKENKRSNTLLVMNYVLNALHSSRKVNIRSIYYQNVNAFKKQSNVEEILQRISHVLGIRRESLNVRASHKGLFLSSALSIQLCNGNVLNGSDSVANFIPTMEDIHQVDVSQVAFVLVVEKETVFSTLREIRFTCSSVHGPTILLTGKGYPDFATRDILSHLAKILPASIPFIALVDSDPHGLHIFFTYKFGSDRQSEQHRSSRCSRLMLLGLRCEEFDLLVSYFKLIRKLMFYSLSIPPDQSLRLSDKDNSICSKMEQTLDLRQYSSRDDPCEGIRWVEVCIVFAFTKPSLSLDNLRLVRFSNEIKIMKSHNIKWEIEALYNASSSHIADTFYGKCLERYIDNKMSMYFDQQAVLRIGEGYESLLIAPEKTLNGISHLDTMNIGNEKIFCWLATVMRTSFYWGNIKYKH</sequence>
<keyword evidence="6" id="KW-0460">Magnesium</keyword>
<evidence type="ECO:0000313" key="14">
    <source>
        <dbReference type="Proteomes" id="UP000306954"/>
    </source>
</evidence>
<dbReference type="GO" id="GO:0003677">
    <property type="term" value="F:DNA binding"/>
    <property type="evidence" value="ECO:0007669"/>
    <property type="project" value="UniProtKB-UniRule"/>
</dbReference>
<keyword evidence="8 10" id="KW-0238">DNA-binding</keyword>
<protein>
    <recommendedName>
        <fullName evidence="4">DNA topoisomerase (ATP-hydrolyzing)</fullName>
        <ecNumber evidence="4">5.6.2.2</ecNumber>
    </recommendedName>
</protein>
<dbReference type="InterPro" id="IPR013049">
    <property type="entry name" value="Spo11/TopoVI_A_N"/>
</dbReference>
<dbReference type="InterPro" id="IPR036078">
    <property type="entry name" value="Spo11/TopoVI_A_sf"/>
</dbReference>
<proteinExistence type="inferred from homology"/>
<evidence type="ECO:0000256" key="4">
    <source>
        <dbReference type="ARBA" id="ARBA00012895"/>
    </source>
</evidence>
<keyword evidence="9 10" id="KW-0413">Isomerase</keyword>
<reference evidence="13 14" key="1">
    <citation type="submission" date="2019-03" db="EMBL/GenBank/DDBJ databases">
        <title>Sequencing 23 genomes of Wallemia ichthyophaga.</title>
        <authorList>
            <person name="Gostincar C."/>
        </authorList>
    </citation>
    <scope>NUCLEOTIDE SEQUENCE [LARGE SCALE GENOMIC DNA]</scope>
    <source>
        <strain evidence="13 14">EXF-8621</strain>
    </source>
</reference>
<evidence type="ECO:0000259" key="12">
    <source>
        <dbReference type="Pfam" id="PF21180"/>
    </source>
</evidence>
<dbReference type="Proteomes" id="UP000306954">
    <property type="component" value="Unassembled WGS sequence"/>
</dbReference>
<evidence type="ECO:0000256" key="8">
    <source>
        <dbReference type="ARBA" id="ARBA00023125"/>
    </source>
</evidence>
<dbReference type="PANTHER" id="PTHR10848">
    <property type="entry name" value="MEIOTIC RECOMBINATION PROTEIN SPO11"/>
    <property type="match status" value="1"/>
</dbReference>
<evidence type="ECO:0000256" key="6">
    <source>
        <dbReference type="ARBA" id="ARBA00022842"/>
    </source>
</evidence>
<evidence type="ECO:0000256" key="9">
    <source>
        <dbReference type="ARBA" id="ARBA00023235"/>
    </source>
</evidence>
<evidence type="ECO:0000256" key="10">
    <source>
        <dbReference type="PROSITE-ProRule" id="PRU01385"/>
    </source>
</evidence>
<dbReference type="InterPro" id="IPR034136">
    <property type="entry name" value="TOPRIM_Topo6A/Spo11"/>
</dbReference>
<dbReference type="GO" id="GO:0000228">
    <property type="term" value="C:nuclear chromosome"/>
    <property type="evidence" value="ECO:0007669"/>
    <property type="project" value="TreeGrafter"/>
</dbReference>
<feature type="domain" description="Spo11/DNA topoisomerase VI subunit A N-terminal" evidence="11">
    <location>
        <begin position="22"/>
        <end position="80"/>
    </location>
</feature>
<evidence type="ECO:0000256" key="1">
    <source>
        <dbReference type="ARBA" id="ARBA00000185"/>
    </source>
</evidence>
<comment type="caution">
    <text evidence="13">The sequence shown here is derived from an EMBL/GenBank/DDBJ whole genome shotgun (WGS) entry which is preliminary data.</text>
</comment>
<dbReference type="GO" id="GO:0003918">
    <property type="term" value="F:DNA topoisomerase type II (double strand cut, ATP-hydrolyzing) activity"/>
    <property type="evidence" value="ECO:0007669"/>
    <property type="project" value="UniProtKB-UniRule"/>
</dbReference>
<dbReference type="GO" id="GO:0046872">
    <property type="term" value="F:metal ion binding"/>
    <property type="evidence" value="ECO:0007669"/>
    <property type="project" value="UniProtKB-KW"/>
</dbReference>
<dbReference type="Pfam" id="PF04406">
    <property type="entry name" value="TP6A_N"/>
    <property type="match status" value="1"/>
</dbReference>
<evidence type="ECO:0000256" key="5">
    <source>
        <dbReference type="ARBA" id="ARBA00022723"/>
    </source>
</evidence>
<dbReference type="PANTHER" id="PTHR10848:SF0">
    <property type="entry name" value="MEIOTIC RECOMBINATION PROTEIN SPO11"/>
    <property type="match status" value="1"/>
</dbReference>
<dbReference type="PRINTS" id="PR01550">
    <property type="entry name" value="TOP6AFAMILY"/>
</dbReference>
<evidence type="ECO:0000256" key="2">
    <source>
        <dbReference type="ARBA" id="ARBA00001946"/>
    </source>
</evidence>
<feature type="active site" description="O-(5'-phospho-DNA)-tyrosine intermediate" evidence="10">
    <location>
        <position position="48"/>
    </location>
</feature>
<organism evidence="13 14">
    <name type="scientific">Wallemia ichthyophaga</name>
    <dbReference type="NCBI Taxonomy" id="245174"/>
    <lineage>
        <taxon>Eukaryota</taxon>
        <taxon>Fungi</taxon>
        <taxon>Dikarya</taxon>
        <taxon>Basidiomycota</taxon>
        <taxon>Wallemiomycotina</taxon>
        <taxon>Wallemiomycetes</taxon>
        <taxon>Wallemiales</taxon>
        <taxon>Wallemiaceae</taxon>
        <taxon>Wallemia</taxon>
    </lineage>
</organism>
<evidence type="ECO:0000256" key="7">
    <source>
        <dbReference type="ARBA" id="ARBA00023029"/>
    </source>
</evidence>
<evidence type="ECO:0000259" key="11">
    <source>
        <dbReference type="Pfam" id="PF04406"/>
    </source>
</evidence>
<dbReference type="GO" id="GO:0042138">
    <property type="term" value="P:meiotic DNA double-strand break formation"/>
    <property type="evidence" value="ECO:0007669"/>
    <property type="project" value="TreeGrafter"/>
</dbReference>
<comment type="catalytic activity">
    <reaction evidence="1 10">
        <text>ATP-dependent breakage, passage and rejoining of double-stranded DNA.</text>
        <dbReference type="EC" id="5.6.2.2"/>
    </reaction>
</comment>
<dbReference type="GO" id="GO:0005524">
    <property type="term" value="F:ATP binding"/>
    <property type="evidence" value="ECO:0007669"/>
    <property type="project" value="InterPro"/>
</dbReference>
<gene>
    <name evidence="13" type="ORF">E3P90_00790</name>
</gene>
<dbReference type="EMBL" id="SPOF01000006">
    <property type="protein sequence ID" value="TIB15704.1"/>
    <property type="molecule type" value="Genomic_DNA"/>
</dbReference>
<dbReference type="GO" id="GO:0007131">
    <property type="term" value="P:reciprocal meiotic recombination"/>
    <property type="evidence" value="ECO:0007669"/>
    <property type="project" value="TreeGrafter"/>
</dbReference>
<dbReference type="InterPro" id="IPR036388">
    <property type="entry name" value="WH-like_DNA-bd_sf"/>
</dbReference>
<dbReference type="InterPro" id="IPR002815">
    <property type="entry name" value="Spo11/TopoVI_A"/>
</dbReference>
<comment type="similarity">
    <text evidence="3 10">Belongs to the TOP6A family.</text>
</comment>
<evidence type="ECO:0000256" key="3">
    <source>
        <dbReference type="ARBA" id="ARBA00006559"/>
    </source>
</evidence>
<dbReference type="Gene3D" id="1.10.10.10">
    <property type="entry name" value="Winged helix-like DNA-binding domain superfamily/Winged helix DNA-binding domain"/>
    <property type="match status" value="1"/>
</dbReference>
<evidence type="ECO:0000313" key="13">
    <source>
        <dbReference type="EMBL" id="TIB15704.1"/>
    </source>
</evidence>
<dbReference type="CDD" id="cd00223">
    <property type="entry name" value="TOPRIM_TopoIIB_SPO"/>
    <property type="match status" value="1"/>
</dbReference>
<comment type="cofactor">
    <cofactor evidence="2">
        <name>Mg(2+)</name>
        <dbReference type="ChEBI" id="CHEBI:18420"/>
    </cofactor>
</comment>
<keyword evidence="5" id="KW-0479">Metal-binding</keyword>
<feature type="domain" description="Topoisomerase 6 subunit A/Spo11 TOPRIM" evidence="12">
    <location>
        <begin position="129"/>
        <end position="233"/>
    </location>
</feature>